<feature type="transmembrane region" description="Helical" evidence="1">
    <location>
        <begin position="132"/>
        <end position="151"/>
    </location>
</feature>
<keyword evidence="3" id="KW-1185">Reference proteome</keyword>
<feature type="transmembrane region" description="Helical" evidence="1">
    <location>
        <begin position="98"/>
        <end position="120"/>
    </location>
</feature>
<feature type="transmembrane region" description="Helical" evidence="1">
    <location>
        <begin position="171"/>
        <end position="195"/>
    </location>
</feature>
<feature type="transmembrane region" description="Helical" evidence="1">
    <location>
        <begin position="43"/>
        <end position="60"/>
    </location>
</feature>
<proteinExistence type="predicted"/>
<keyword evidence="1" id="KW-0812">Transmembrane</keyword>
<evidence type="ECO:0008006" key="4">
    <source>
        <dbReference type="Google" id="ProtNLM"/>
    </source>
</evidence>
<sequence>MRSRGIAGGWWALVAVMVVLGETASLAAHGAKDQLVYFTHQSNIYLGIVAAITARGLWSGRRTPGPPVLTSAILFITITGLIYNVVLASTAAPVHGLAAFSTFTLHKATPVLGVAGWLVFAPHGGLRWIHALWWLAYPLAYFAFALIRGLFVTSGGLRYPYAFLDVVKHGYAGGLTNAAVYATVFLVLGLLLVAVDTLLARGGSKSLAEGTAGQ</sequence>
<gene>
    <name evidence="2" type="ORF">GCM10010468_34000</name>
</gene>
<comment type="caution">
    <text evidence="2">The sequence shown here is derived from an EMBL/GenBank/DDBJ whole genome shotgun (WGS) entry which is preliminary data.</text>
</comment>
<accession>A0ABP6QAI4</accession>
<dbReference type="RefSeq" id="WP_344829117.1">
    <property type="nucleotide sequence ID" value="NZ_BAAAUV010000007.1"/>
</dbReference>
<feature type="transmembrane region" description="Helical" evidence="1">
    <location>
        <begin position="72"/>
        <end position="92"/>
    </location>
</feature>
<dbReference type="NCBIfam" id="NF038065">
    <property type="entry name" value="Pr6Pr"/>
    <property type="match status" value="1"/>
</dbReference>
<evidence type="ECO:0000256" key="1">
    <source>
        <dbReference type="SAM" id="Phobius"/>
    </source>
</evidence>
<name>A0ABP6QAI4_9ACTN</name>
<dbReference type="InterPro" id="IPR049713">
    <property type="entry name" value="Pr6Pr-like"/>
</dbReference>
<reference evidence="3" key="1">
    <citation type="journal article" date="2019" name="Int. J. Syst. Evol. Microbiol.">
        <title>The Global Catalogue of Microorganisms (GCM) 10K type strain sequencing project: providing services to taxonomists for standard genome sequencing and annotation.</title>
        <authorList>
            <consortium name="The Broad Institute Genomics Platform"/>
            <consortium name="The Broad Institute Genome Sequencing Center for Infectious Disease"/>
            <person name="Wu L."/>
            <person name="Ma J."/>
        </authorList>
    </citation>
    <scope>NUCLEOTIDE SEQUENCE [LARGE SCALE GENOMIC DNA]</scope>
    <source>
        <strain evidence="3">JCM 9377</strain>
    </source>
</reference>
<protein>
    <recommendedName>
        <fullName evidence="4">FAR-17a/AIG1-like protein</fullName>
    </recommendedName>
</protein>
<organism evidence="2 3">
    <name type="scientific">Actinocorallia longicatena</name>
    <dbReference type="NCBI Taxonomy" id="111803"/>
    <lineage>
        <taxon>Bacteria</taxon>
        <taxon>Bacillati</taxon>
        <taxon>Actinomycetota</taxon>
        <taxon>Actinomycetes</taxon>
        <taxon>Streptosporangiales</taxon>
        <taxon>Thermomonosporaceae</taxon>
        <taxon>Actinocorallia</taxon>
    </lineage>
</organism>
<evidence type="ECO:0000313" key="3">
    <source>
        <dbReference type="Proteomes" id="UP001501237"/>
    </source>
</evidence>
<keyword evidence="1" id="KW-1133">Transmembrane helix</keyword>
<dbReference type="Proteomes" id="UP001501237">
    <property type="component" value="Unassembled WGS sequence"/>
</dbReference>
<keyword evidence="1" id="KW-0472">Membrane</keyword>
<dbReference type="EMBL" id="BAAAUV010000007">
    <property type="protein sequence ID" value="GAA3213733.1"/>
    <property type="molecule type" value="Genomic_DNA"/>
</dbReference>
<evidence type="ECO:0000313" key="2">
    <source>
        <dbReference type="EMBL" id="GAA3213733.1"/>
    </source>
</evidence>